<dbReference type="OrthoDB" id="9802805at2"/>
<evidence type="ECO:0000256" key="6">
    <source>
        <dbReference type="ARBA" id="ARBA00023211"/>
    </source>
</evidence>
<keyword evidence="4" id="KW-0378">Hydrolase</keyword>
<dbReference type="Pfam" id="PF00293">
    <property type="entry name" value="NUDIX"/>
    <property type="match status" value="1"/>
</dbReference>
<dbReference type="RefSeq" id="WP_141165174.1">
    <property type="nucleotide sequence ID" value="NZ_VHLH01000001.1"/>
</dbReference>
<proteinExistence type="predicted"/>
<dbReference type="Proteomes" id="UP000320314">
    <property type="component" value="Unassembled WGS sequence"/>
</dbReference>
<accession>A0A506UHS9</accession>
<keyword evidence="6" id="KW-0464">Manganese</keyword>
<dbReference type="GO" id="GO:0010945">
    <property type="term" value="F:coenzyme A diphosphatase activity"/>
    <property type="evidence" value="ECO:0007669"/>
    <property type="project" value="InterPro"/>
</dbReference>
<protein>
    <submittedName>
        <fullName evidence="8">CoA pyrophosphatase</fullName>
    </submittedName>
</protein>
<dbReference type="Gene3D" id="3.90.79.10">
    <property type="entry name" value="Nucleoside Triphosphate Pyrophosphohydrolase"/>
    <property type="match status" value="1"/>
</dbReference>
<dbReference type="SUPFAM" id="SSF55811">
    <property type="entry name" value="Nudix"/>
    <property type="match status" value="1"/>
</dbReference>
<feature type="domain" description="Nudix hydrolase" evidence="7">
    <location>
        <begin position="51"/>
        <end position="182"/>
    </location>
</feature>
<evidence type="ECO:0000256" key="3">
    <source>
        <dbReference type="ARBA" id="ARBA00022723"/>
    </source>
</evidence>
<name>A0A506UHS9_9HYPH</name>
<dbReference type="InterPro" id="IPR015797">
    <property type="entry name" value="NUDIX_hydrolase-like_dom_sf"/>
</dbReference>
<comment type="cofactor">
    <cofactor evidence="1">
        <name>Mn(2+)</name>
        <dbReference type="ChEBI" id="CHEBI:29035"/>
    </cofactor>
</comment>
<reference evidence="8 9" key="1">
    <citation type="submission" date="2019-06" db="EMBL/GenBank/DDBJ databases">
        <authorList>
            <person name="Li M."/>
        </authorList>
    </citation>
    <scope>NUCLEOTIDE SEQUENCE [LARGE SCALE GENOMIC DNA]</scope>
    <source>
        <strain evidence="8 9">BGMRC6574</strain>
    </source>
</reference>
<evidence type="ECO:0000313" key="8">
    <source>
        <dbReference type="EMBL" id="TPW32871.1"/>
    </source>
</evidence>
<dbReference type="PROSITE" id="PS51462">
    <property type="entry name" value="NUDIX"/>
    <property type="match status" value="1"/>
</dbReference>
<evidence type="ECO:0000313" key="9">
    <source>
        <dbReference type="Proteomes" id="UP000320314"/>
    </source>
</evidence>
<dbReference type="InterPro" id="IPR000086">
    <property type="entry name" value="NUDIX_hydrolase_dom"/>
</dbReference>
<sequence length="213" mass="23328">MSDISDPGSFTAADFRRRIAKRGSALSDPSTYAGDHRLNPSMIEELEREDLRHAAVLVPVIDTGAEARIILTQRTTSLRKHSGQIAFPGGGIDPGDASPEAAALREANEEIGLDPSLVETLARLPDYLTATGFRITPVIALVDGGFSTKINPAEVAAVFEVPLSFVMDARNHGRGSREWKGKSRHFFTMPYGEWFIWGITAGIIRTLYERLYA</sequence>
<dbReference type="AlphaFoldDB" id="A0A506UHS9"/>
<keyword evidence="9" id="KW-1185">Reference proteome</keyword>
<evidence type="ECO:0000256" key="4">
    <source>
        <dbReference type="ARBA" id="ARBA00022801"/>
    </source>
</evidence>
<evidence type="ECO:0000259" key="7">
    <source>
        <dbReference type="PROSITE" id="PS51462"/>
    </source>
</evidence>
<comment type="caution">
    <text evidence="8">The sequence shown here is derived from an EMBL/GenBank/DDBJ whole genome shotgun (WGS) entry which is preliminary data.</text>
</comment>
<evidence type="ECO:0000256" key="2">
    <source>
        <dbReference type="ARBA" id="ARBA00001946"/>
    </source>
</evidence>
<keyword evidence="3" id="KW-0479">Metal-binding</keyword>
<comment type="cofactor">
    <cofactor evidence="2">
        <name>Mg(2+)</name>
        <dbReference type="ChEBI" id="CHEBI:18420"/>
    </cofactor>
</comment>
<dbReference type="EMBL" id="VHLH01000001">
    <property type="protein sequence ID" value="TPW32871.1"/>
    <property type="molecule type" value="Genomic_DNA"/>
</dbReference>
<dbReference type="PANTHER" id="PTHR12992">
    <property type="entry name" value="NUDIX HYDROLASE"/>
    <property type="match status" value="1"/>
</dbReference>
<dbReference type="CDD" id="cd03426">
    <property type="entry name" value="NUDIX_CoAse_Nudt7"/>
    <property type="match status" value="1"/>
</dbReference>
<dbReference type="PANTHER" id="PTHR12992:SF11">
    <property type="entry name" value="MITOCHONDRIAL COENZYME A DIPHOSPHATASE NUDT8"/>
    <property type="match status" value="1"/>
</dbReference>
<evidence type="ECO:0000256" key="1">
    <source>
        <dbReference type="ARBA" id="ARBA00001936"/>
    </source>
</evidence>
<dbReference type="GO" id="GO:0046872">
    <property type="term" value="F:metal ion binding"/>
    <property type="evidence" value="ECO:0007669"/>
    <property type="project" value="UniProtKB-KW"/>
</dbReference>
<gene>
    <name evidence="8" type="ORF">FJU11_01210</name>
</gene>
<organism evidence="8 9">
    <name type="scientific">Pararhizobium mangrovi</name>
    <dbReference type="NCBI Taxonomy" id="2590452"/>
    <lineage>
        <taxon>Bacteria</taxon>
        <taxon>Pseudomonadati</taxon>
        <taxon>Pseudomonadota</taxon>
        <taxon>Alphaproteobacteria</taxon>
        <taxon>Hyphomicrobiales</taxon>
        <taxon>Rhizobiaceae</taxon>
        <taxon>Rhizobium/Agrobacterium group</taxon>
        <taxon>Pararhizobium</taxon>
    </lineage>
</organism>
<dbReference type="InterPro" id="IPR045121">
    <property type="entry name" value="CoAse"/>
</dbReference>
<keyword evidence="5" id="KW-0460">Magnesium</keyword>
<evidence type="ECO:0000256" key="5">
    <source>
        <dbReference type="ARBA" id="ARBA00022842"/>
    </source>
</evidence>
<dbReference type="NCBIfam" id="NF007980">
    <property type="entry name" value="PRK10707.1"/>
    <property type="match status" value="1"/>
</dbReference>